<evidence type="ECO:0000256" key="1">
    <source>
        <dbReference type="SAM" id="MobiDB-lite"/>
    </source>
</evidence>
<organism evidence="3 4">
    <name type="scientific">Pleodorina starrii</name>
    <dbReference type="NCBI Taxonomy" id="330485"/>
    <lineage>
        <taxon>Eukaryota</taxon>
        <taxon>Viridiplantae</taxon>
        <taxon>Chlorophyta</taxon>
        <taxon>core chlorophytes</taxon>
        <taxon>Chlorophyceae</taxon>
        <taxon>CS clade</taxon>
        <taxon>Chlamydomonadales</taxon>
        <taxon>Volvocaceae</taxon>
        <taxon>Pleodorina</taxon>
    </lineage>
</organism>
<dbReference type="CDD" id="cd00570">
    <property type="entry name" value="GST_N_family"/>
    <property type="match status" value="1"/>
</dbReference>
<dbReference type="Pfam" id="PF13417">
    <property type="entry name" value="GST_N_3"/>
    <property type="match status" value="1"/>
</dbReference>
<dbReference type="InterPro" id="IPR036249">
    <property type="entry name" value="Thioredoxin-like_sf"/>
</dbReference>
<evidence type="ECO:0000313" key="4">
    <source>
        <dbReference type="Proteomes" id="UP001165080"/>
    </source>
</evidence>
<dbReference type="InterPro" id="IPR004045">
    <property type="entry name" value="Glutathione_S-Trfase_N"/>
</dbReference>
<feature type="region of interest" description="Disordered" evidence="1">
    <location>
        <begin position="85"/>
        <end position="119"/>
    </location>
</feature>
<evidence type="ECO:0000259" key="2">
    <source>
        <dbReference type="PROSITE" id="PS50404"/>
    </source>
</evidence>
<dbReference type="OrthoDB" id="9988732at2759"/>
<feature type="compositionally biased region" description="Polar residues" evidence="1">
    <location>
        <begin position="90"/>
        <end position="104"/>
    </location>
</feature>
<sequence>MAQHQLISIPASHYCERARWALDYAGIPFVEHKWPPMLHYFGTLPASGTRTVPVLKCPATPTQKARVLTDSQDIVRYAHERLLQAPPAIPSSTPARDNSAQAGSHPSRPIGSPLYPSDPDQLREVERLEELFARKLGVWTRVVAYHHLFSDRSRALDVLAPRQQQQQLLPQQQQVPQQQQQQPAMAMAGWKAAGLRGSYGLVRGAICRGLRVDERGAAACLERIRRTFREVGELLERGGGGYLVGDRFTAADLTFAAMAAIVLMPDQYGAYLPSLDCWPGEFPGRELRDTTAGRHALRMYERHRHRRLDDGGASPAAMPAGVGRGAGEAVTGAVGVERPGAVAEAVLPAVRARM</sequence>
<evidence type="ECO:0000313" key="3">
    <source>
        <dbReference type="EMBL" id="GLC56738.1"/>
    </source>
</evidence>
<dbReference type="Gene3D" id="1.20.1050.10">
    <property type="match status" value="1"/>
</dbReference>
<dbReference type="Gene3D" id="3.40.30.10">
    <property type="entry name" value="Glutaredoxin"/>
    <property type="match status" value="1"/>
</dbReference>
<feature type="domain" description="GST N-terminal" evidence="2">
    <location>
        <begin position="2"/>
        <end position="86"/>
    </location>
</feature>
<proteinExistence type="predicted"/>
<dbReference type="EMBL" id="BRXU01000016">
    <property type="protein sequence ID" value="GLC56738.1"/>
    <property type="molecule type" value="Genomic_DNA"/>
</dbReference>
<accession>A0A9W6BRD3</accession>
<protein>
    <recommendedName>
        <fullName evidence="2">GST N-terminal domain-containing protein</fullName>
    </recommendedName>
</protein>
<name>A0A9W6BRD3_9CHLO</name>
<dbReference type="PROSITE" id="PS50404">
    <property type="entry name" value="GST_NTER"/>
    <property type="match status" value="1"/>
</dbReference>
<dbReference type="SUPFAM" id="SSF52833">
    <property type="entry name" value="Thioredoxin-like"/>
    <property type="match status" value="1"/>
</dbReference>
<gene>
    <name evidence="3" type="primary">PLEST007359</name>
    <name evidence="3" type="ORF">PLESTB_001140400</name>
</gene>
<comment type="caution">
    <text evidence="3">The sequence shown here is derived from an EMBL/GenBank/DDBJ whole genome shotgun (WGS) entry which is preliminary data.</text>
</comment>
<reference evidence="3 4" key="1">
    <citation type="journal article" date="2023" name="Commun. Biol.">
        <title>Reorganization of the ancestral sex-determining regions during the evolution of trioecy in Pleodorina starrii.</title>
        <authorList>
            <person name="Takahashi K."/>
            <person name="Suzuki S."/>
            <person name="Kawai-Toyooka H."/>
            <person name="Yamamoto K."/>
            <person name="Hamaji T."/>
            <person name="Ootsuki R."/>
            <person name="Yamaguchi H."/>
            <person name="Kawachi M."/>
            <person name="Higashiyama T."/>
            <person name="Nozaki H."/>
        </authorList>
    </citation>
    <scope>NUCLEOTIDE SEQUENCE [LARGE SCALE GENOMIC DNA]</scope>
    <source>
        <strain evidence="3 4">NIES-4479</strain>
    </source>
</reference>
<dbReference type="AlphaFoldDB" id="A0A9W6BRD3"/>
<keyword evidence="4" id="KW-1185">Reference proteome</keyword>
<dbReference type="SUPFAM" id="SSF47616">
    <property type="entry name" value="GST C-terminal domain-like"/>
    <property type="match status" value="1"/>
</dbReference>
<dbReference type="Proteomes" id="UP001165080">
    <property type="component" value="Unassembled WGS sequence"/>
</dbReference>
<dbReference type="Pfam" id="PF13410">
    <property type="entry name" value="GST_C_2"/>
    <property type="match status" value="1"/>
</dbReference>
<dbReference type="InterPro" id="IPR036282">
    <property type="entry name" value="Glutathione-S-Trfase_C_sf"/>
</dbReference>